<evidence type="ECO:0000313" key="1">
    <source>
        <dbReference type="EMBL" id="MCH5597915.1"/>
    </source>
</evidence>
<dbReference type="InterPro" id="IPR017853">
    <property type="entry name" value="GH"/>
</dbReference>
<dbReference type="SUPFAM" id="SSF51445">
    <property type="entry name" value="(Trans)glycosidases"/>
    <property type="match status" value="1"/>
</dbReference>
<name>A0ABS9SHV1_9BACT</name>
<keyword evidence="2" id="KW-1185">Reference proteome</keyword>
<dbReference type="EMBL" id="JAKWBL010000001">
    <property type="protein sequence ID" value="MCH5597915.1"/>
    <property type="molecule type" value="Genomic_DNA"/>
</dbReference>
<evidence type="ECO:0008006" key="3">
    <source>
        <dbReference type="Google" id="ProtNLM"/>
    </source>
</evidence>
<dbReference type="Proteomes" id="UP001202248">
    <property type="component" value="Unassembled WGS sequence"/>
</dbReference>
<accession>A0ABS9SHV1</accession>
<dbReference type="RefSeq" id="WP_240827268.1">
    <property type="nucleotide sequence ID" value="NZ_JAKWBL010000001.1"/>
</dbReference>
<protein>
    <recommendedName>
        <fullName evidence="3">Asl1-like glycosyl hydrolase catalytic domain-containing protein</fullName>
    </recommendedName>
</protein>
<proteinExistence type="predicted"/>
<evidence type="ECO:0000313" key="2">
    <source>
        <dbReference type="Proteomes" id="UP001202248"/>
    </source>
</evidence>
<comment type="caution">
    <text evidence="1">The sequence shown here is derived from an EMBL/GenBank/DDBJ whole genome shotgun (WGS) entry which is preliminary data.</text>
</comment>
<reference evidence="1 2" key="1">
    <citation type="submission" date="2022-02" db="EMBL/GenBank/DDBJ databases">
        <authorList>
            <person name="Min J."/>
        </authorList>
    </citation>
    <scope>NUCLEOTIDE SEQUENCE [LARGE SCALE GENOMIC DNA]</scope>
    <source>
        <strain evidence="1 2">GR10-1</strain>
    </source>
</reference>
<organism evidence="1 2">
    <name type="scientific">Niabella ginsengisoli</name>
    <dbReference type="NCBI Taxonomy" id="522298"/>
    <lineage>
        <taxon>Bacteria</taxon>
        <taxon>Pseudomonadati</taxon>
        <taxon>Bacteroidota</taxon>
        <taxon>Chitinophagia</taxon>
        <taxon>Chitinophagales</taxon>
        <taxon>Chitinophagaceae</taxon>
        <taxon>Niabella</taxon>
    </lineage>
</organism>
<dbReference type="Gene3D" id="3.20.20.80">
    <property type="entry name" value="Glycosidases"/>
    <property type="match status" value="1"/>
</dbReference>
<gene>
    <name evidence="1" type="ORF">MKP09_08370</name>
</gene>
<sequence>MPFLIALCFVLSFCNTKNDSDIQNDPPNNNPINPPGPIVDPTNLITMDQFIGANAFIDDPIDKLKAVGFIREYHNWNWDEGDGAPTYPGFPNNQIQFAPSYPGWSFDEFYTNLSKEGVNVSPCIQGGVNWLQGSTNFPAQNKPIDAPGLSTTAPTSYHTKAFHMYQFAARYGSVKIDEKLLALASNQEKRSGLGLIKYMEDWNEQDKTWEGKDAYFSPEEYAAMASADYDGHVGTMNKYGKKYGIKNADSSMKLVMGGLASFDINYIKKMKLWFEANRSDKKFAADALNFHVYAFKDGVSWQGGGPAVSPEAAGFKRMLTEIVKYRNENLPGTEVWVSEFGWDTNPESVLSPPKIESMDVYEIQAIWLVRAYLEFAAAGRPCSNVYVKRCRSQ</sequence>